<dbReference type="Proteomes" id="UP000198397">
    <property type="component" value="Unassembled WGS sequence"/>
</dbReference>
<keyword evidence="2" id="KW-1185">Reference proteome</keyword>
<proteinExistence type="predicted"/>
<sequence length="49" mass="5573">MQDRAKEATKDHDQYEAQISEFTSDDIYRFQTGSGTSVKVAVKSFDLLD</sequence>
<accession>A0A238X3T5</accession>
<organism evidence="1 2">
    <name type="scientific">Halorubrum vacuolatum</name>
    <name type="common">Natronobacterium vacuolatum</name>
    <dbReference type="NCBI Taxonomy" id="63740"/>
    <lineage>
        <taxon>Archaea</taxon>
        <taxon>Methanobacteriati</taxon>
        <taxon>Methanobacteriota</taxon>
        <taxon>Stenosarchaea group</taxon>
        <taxon>Halobacteria</taxon>
        <taxon>Halobacteriales</taxon>
        <taxon>Haloferacaceae</taxon>
        <taxon>Halorubrum</taxon>
    </lineage>
</organism>
<gene>
    <name evidence="1" type="ORF">SAMN06264855_11298</name>
</gene>
<evidence type="ECO:0000313" key="2">
    <source>
        <dbReference type="Proteomes" id="UP000198397"/>
    </source>
</evidence>
<name>A0A238X3T5_HALVU</name>
<dbReference type="EMBL" id="FZNQ01000012">
    <property type="protein sequence ID" value="SNR53034.1"/>
    <property type="molecule type" value="Genomic_DNA"/>
</dbReference>
<evidence type="ECO:0000313" key="1">
    <source>
        <dbReference type="EMBL" id="SNR53034.1"/>
    </source>
</evidence>
<dbReference type="AlphaFoldDB" id="A0A238X3T5"/>
<reference evidence="1 2" key="1">
    <citation type="submission" date="2017-06" db="EMBL/GenBank/DDBJ databases">
        <authorList>
            <person name="Kim H.J."/>
            <person name="Triplett B.A."/>
        </authorList>
    </citation>
    <scope>NUCLEOTIDE SEQUENCE [LARGE SCALE GENOMIC DNA]</scope>
    <source>
        <strain evidence="1 2">DSM 8800</strain>
    </source>
</reference>
<protein>
    <submittedName>
        <fullName evidence="1">Uncharacterized protein</fullName>
    </submittedName>
</protein>